<organism evidence="1">
    <name type="scientific">Gongylonema pulchrum</name>
    <dbReference type="NCBI Taxonomy" id="637853"/>
    <lineage>
        <taxon>Eukaryota</taxon>
        <taxon>Metazoa</taxon>
        <taxon>Ecdysozoa</taxon>
        <taxon>Nematoda</taxon>
        <taxon>Chromadorea</taxon>
        <taxon>Rhabditida</taxon>
        <taxon>Spirurina</taxon>
        <taxon>Spiruromorpha</taxon>
        <taxon>Spiruroidea</taxon>
        <taxon>Gongylonematidae</taxon>
        <taxon>Gongylonema</taxon>
    </lineage>
</organism>
<name>A0A183DKM9_9BILA</name>
<dbReference type="WBParaSite" id="GPUH_0000928101-mRNA-1">
    <property type="protein sequence ID" value="GPUH_0000928101-mRNA-1"/>
    <property type="gene ID" value="GPUH_0000928101"/>
</dbReference>
<dbReference type="AlphaFoldDB" id="A0A183DKM9"/>
<accession>A0A183DKM9</accession>
<sequence length="190" mass="21538">LQDLILPLVECAQQALRRKGGELTYKKAVNLLNIVLKHKREQLTEKKAVKLLDKLVLTTTETVNPEMRNILGSITSFLFAACYDAKENVVAESMRSKMFGLLEQYITDGNSQILSEIIITPFIKYPQAFLSELPRIMHFAFDESTRTFQRVCSVLLAHSSYSCYSSECSFVHSLLCSVVRMTSESLLLPH</sequence>
<evidence type="ECO:0000313" key="1">
    <source>
        <dbReference type="WBParaSite" id="GPUH_0000928101-mRNA-1"/>
    </source>
</evidence>
<proteinExistence type="predicted"/>
<reference evidence="1" key="1">
    <citation type="submission" date="2016-06" db="UniProtKB">
        <authorList>
            <consortium name="WormBaseParasite"/>
        </authorList>
    </citation>
    <scope>IDENTIFICATION</scope>
</reference>
<protein>
    <submittedName>
        <fullName evidence="1">HEAT repeat-containing protein 1</fullName>
    </submittedName>
</protein>